<sequence length="200" mass="23515">MGDFSGTIDVERLISYGDDLIEVFMNRRDVNNFALSLEGVKMLQSSCEADFSEVKNLLEEYRRKIDECKQRMDDAKSEVIADADIEFLQKELDEEIQKEHLLKEELRIVSDEIDDLEQQRVSIEERRQFVKKLEKDDLRAQKELSMYASVTKIIPDLDNQTKISGHIVDKHRKMVERFEFDPMNASTLETCNRLWKMTSL</sequence>
<reference evidence="2 3" key="1">
    <citation type="journal article" date="2020" name="Mol. Biol. Evol.">
        <title>Distinct Expression and Methylation Patterns for Genes with Different Fates following a Single Whole-Genome Duplication in Flowering Plants.</title>
        <authorList>
            <person name="Shi T."/>
            <person name="Rahmani R.S."/>
            <person name="Gugger P.F."/>
            <person name="Wang M."/>
            <person name="Li H."/>
            <person name="Zhang Y."/>
            <person name="Li Z."/>
            <person name="Wang Q."/>
            <person name="Van de Peer Y."/>
            <person name="Marchal K."/>
            <person name="Chen J."/>
        </authorList>
    </citation>
    <scope>NUCLEOTIDE SEQUENCE [LARGE SCALE GENOMIC DNA]</scope>
    <source>
        <tissue evidence="2">Leaf</tissue>
    </source>
</reference>
<evidence type="ECO:0000313" key="3">
    <source>
        <dbReference type="Proteomes" id="UP000607653"/>
    </source>
</evidence>
<dbReference type="GO" id="GO:0051983">
    <property type="term" value="P:regulation of chromosome segregation"/>
    <property type="evidence" value="ECO:0007669"/>
    <property type="project" value="InterPro"/>
</dbReference>
<proteinExistence type="predicted"/>
<comment type="caution">
    <text evidence="2">The sequence shown here is derived from an EMBL/GenBank/DDBJ whole genome shotgun (WGS) entry which is preliminary data.</text>
</comment>
<dbReference type="PANTHER" id="PTHR35730:SF2">
    <property type="entry name" value="KINETOCHORE PROTEIN SPC24 HOMOLOG-RELATED"/>
    <property type="match status" value="1"/>
</dbReference>
<gene>
    <name evidence="2" type="ORF">HUJ06_004170</name>
</gene>
<name>A0A822ZN93_NELNU</name>
<dbReference type="PANTHER" id="PTHR35730">
    <property type="entry name" value="KINETOCHORE PROTEIN SPC24 HOMOLOG-RELATED"/>
    <property type="match status" value="1"/>
</dbReference>
<evidence type="ECO:0000256" key="1">
    <source>
        <dbReference type="SAM" id="Coils"/>
    </source>
</evidence>
<dbReference type="Gene3D" id="3.30.160.570">
    <property type="entry name" value="Ncd80 complex, Spc24 subunit"/>
    <property type="match status" value="1"/>
</dbReference>
<keyword evidence="1" id="KW-0175">Coiled coil</keyword>
<evidence type="ECO:0000313" key="2">
    <source>
        <dbReference type="EMBL" id="DAD45940.1"/>
    </source>
</evidence>
<dbReference type="Proteomes" id="UP000607653">
    <property type="component" value="Unassembled WGS sequence"/>
</dbReference>
<organism evidence="2 3">
    <name type="scientific">Nelumbo nucifera</name>
    <name type="common">Sacred lotus</name>
    <dbReference type="NCBI Taxonomy" id="4432"/>
    <lineage>
        <taxon>Eukaryota</taxon>
        <taxon>Viridiplantae</taxon>
        <taxon>Streptophyta</taxon>
        <taxon>Embryophyta</taxon>
        <taxon>Tracheophyta</taxon>
        <taxon>Spermatophyta</taxon>
        <taxon>Magnoliopsida</taxon>
        <taxon>Proteales</taxon>
        <taxon>Nelumbonaceae</taxon>
        <taxon>Nelumbo</taxon>
    </lineage>
</organism>
<dbReference type="AlphaFoldDB" id="A0A822ZN93"/>
<keyword evidence="3" id="KW-1185">Reference proteome</keyword>
<dbReference type="EMBL" id="DUZY01000007">
    <property type="protein sequence ID" value="DAD45940.1"/>
    <property type="molecule type" value="Genomic_DNA"/>
</dbReference>
<protein>
    <submittedName>
        <fullName evidence="2">Uncharacterized protein</fullName>
    </submittedName>
</protein>
<dbReference type="InterPro" id="IPR044951">
    <property type="entry name" value="SPC24-like"/>
</dbReference>
<accession>A0A822ZN93</accession>
<feature type="coiled-coil region" evidence="1">
    <location>
        <begin position="51"/>
        <end position="133"/>
    </location>
</feature>